<evidence type="ECO:0000313" key="1">
    <source>
        <dbReference type="EMBL" id="PUA16142.1"/>
    </source>
</evidence>
<reference evidence="2" key="1">
    <citation type="submission" date="2016-08" db="EMBL/GenBank/DDBJ databases">
        <title>Comparative genomics of Lactococcus lactis strain WFLU12 isolated from the gastrointestinal tract of wild olive flounder (Paralichythys olivaceus).</title>
        <authorList>
            <person name="Nguyen T.L."/>
            <person name="Kim D.-H."/>
        </authorList>
    </citation>
    <scope>NUCLEOTIDE SEQUENCE [LARGE SCALE GENOMIC DNA]</scope>
    <source>
        <strain evidence="2">WFLU12</strain>
    </source>
</reference>
<gene>
    <name evidence="1" type="ORF">CYU10_000580</name>
</gene>
<dbReference type="AlphaFoldDB" id="A0A2R7Y0B5"/>
<organism evidence="1 2">
    <name type="scientific">Lactococcus lactis subsp. lactis</name>
    <name type="common">Streptococcus lactis</name>
    <dbReference type="NCBI Taxonomy" id="1360"/>
    <lineage>
        <taxon>Bacteria</taxon>
        <taxon>Bacillati</taxon>
        <taxon>Bacillota</taxon>
        <taxon>Bacilli</taxon>
        <taxon>Lactobacillales</taxon>
        <taxon>Streptococcaceae</taxon>
        <taxon>Lactococcus</taxon>
    </lineage>
</organism>
<dbReference type="EMBL" id="PKRZ01000001">
    <property type="protein sequence ID" value="PUA16142.1"/>
    <property type="molecule type" value="Genomic_DNA"/>
</dbReference>
<proteinExistence type="predicted"/>
<accession>A0A2R7Y0B5</accession>
<dbReference type="Proteomes" id="UP000234865">
    <property type="component" value="Unassembled WGS sequence"/>
</dbReference>
<comment type="caution">
    <text evidence="1">The sequence shown here is derived from an EMBL/GenBank/DDBJ whole genome shotgun (WGS) entry which is preliminary data.</text>
</comment>
<evidence type="ECO:0000313" key="2">
    <source>
        <dbReference type="Proteomes" id="UP000234865"/>
    </source>
</evidence>
<name>A0A2R7Y0B5_LACLL</name>
<protein>
    <submittedName>
        <fullName evidence="1">Uncharacterized protein</fullName>
    </submittedName>
</protein>
<sequence>MNEQEVTVKSSLIEANELIKAPFSDYGIQNEGGEQITRKRVC</sequence>